<dbReference type="PROSITE" id="PS50850">
    <property type="entry name" value="MFS"/>
    <property type="match status" value="1"/>
</dbReference>
<keyword evidence="9" id="KW-1185">Reference proteome</keyword>
<feature type="transmembrane region" description="Helical" evidence="6">
    <location>
        <begin position="286"/>
        <end position="308"/>
    </location>
</feature>
<feature type="domain" description="Major facilitator superfamily (MFS) profile" evidence="7">
    <location>
        <begin position="23"/>
        <end position="490"/>
    </location>
</feature>
<comment type="caution">
    <text evidence="8">The sequence shown here is derived from an EMBL/GenBank/DDBJ whole genome shotgun (WGS) entry which is preliminary data.</text>
</comment>
<dbReference type="PANTHER" id="PTHR23511">
    <property type="entry name" value="SYNAPTIC VESICLE GLYCOPROTEIN 2"/>
    <property type="match status" value="1"/>
</dbReference>
<feature type="transmembrane region" description="Helical" evidence="6">
    <location>
        <begin position="405"/>
        <end position="426"/>
    </location>
</feature>
<evidence type="ECO:0000256" key="3">
    <source>
        <dbReference type="ARBA" id="ARBA00022692"/>
    </source>
</evidence>
<protein>
    <recommendedName>
        <fullName evidence="7">Major facilitator superfamily (MFS) profile domain-containing protein</fullName>
    </recommendedName>
</protein>
<evidence type="ECO:0000313" key="8">
    <source>
        <dbReference type="EMBL" id="CAK1543777.1"/>
    </source>
</evidence>
<dbReference type="GO" id="GO:0016020">
    <property type="term" value="C:membrane"/>
    <property type="evidence" value="ECO:0007669"/>
    <property type="project" value="UniProtKB-SubCell"/>
</dbReference>
<accession>A0AAV1J579</accession>
<feature type="transmembrane region" description="Helical" evidence="6">
    <location>
        <begin position="348"/>
        <end position="368"/>
    </location>
</feature>
<comment type="subcellular location">
    <subcellularLocation>
        <location evidence="1">Membrane</location>
        <topology evidence="1">Multi-pass membrane protein</topology>
    </subcellularLocation>
</comment>
<dbReference type="Proteomes" id="UP001497472">
    <property type="component" value="Unassembled WGS sequence"/>
</dbReference>
<dbReference type="Gene3D" id="1.20.1250.20">
    <property type="entry name" value="MFS general substrate transporter like domains"/>
    <property type="match status" value="1"/>
</dbReference>
<dbReference type="AlphaFoldDB" id="A0AAV1J579"/>
<feature type="transmembrane region" description="Helical" evidence="6">
    <location>
        <begin position="21"/>
        <end position="46"/>
    </location>
</feature>
<dbReference type="InterPro" id="IPR036259">
    <property type="entry name" value="MFS_trans_sf"/>
</dbReference>
<organism evidence="8 9">
    <name type="scientific">Leptosia nina</name>
    <dbReference type="NCBI Taxonomy" id="320188"/>
    <lineage>
        <taxon>Eukaryota</taxon>
        <taxon>Metazoa</taxon>
        <taxon>Ecdysozoa</taxon>
        <taxon>Arthropoda</taxon>
        <taxon>Hexapoda</taxon>
        <taxon>Insecta</taxon>
        <taxon>Pterygota</taxon>
        <taxon>Neoptera</taxon>
        <taxon>Endopterygota</taxon>
        <taxon>Lepidoptera</taxon>
        <taxon>Glossata</taxon>
        <taxon>Ditrysia</taxon>
        <taxon>Papilionoidea</taxon>
        <taxon>Pieridae</taxon>
        <taxon>Pierinae</taxon>
        <taxon>Leptosia</taxon>
    </lineage>
</organism>
<evidence type="ECO:0000256" key="5">
    <source>
        <dbReference type="ARBA" id="ARBA00023136"/>
    </source>
</evidence>
<feature type="transmembrane region" description="Helical" evidence="6">
    <location>
        <begin position="380"/>
        <end position="399"/>
    </location>
</feature>
<dbReference type="Pfam" id="PF07690">
    <property type="entry name" value="MFS_1"/>
    <property type="match status" value="1"/>
</dbReference>
<keyword evidence="4 6" id="KW-1133">Transmembrane helix</keyword>
<proteinExistence type="predicted"/>
<keyword evidence="5 6" id="KW-0472">Membrane</keyword>
<dbReference type="SUPFAM" id="SSF103473">
    <property type="entry name" value="MFS general substrate transporter"/>
    <property type="match status" value="1"/>
</dbReference>
<feature type="transmembrane region" description="Helical" evidence="6">
    <location>
        <begin position="114"/>
        <end position="137"/>
    </location>
</feature>
<feature type="transmembrane region" description="Helical" evidence="6">
    <location>
        <begin position="157"/>
        <end position="180"/>
    </location>
</feature>
<keyword evidence="2" id="KW-0813">Transport</keyword>
<evidence type="ECO:0000256" key="2">
    <source>
        <dbReference type="ARBA" id="ARBA00022448"/>
    </source>
</evidence>
<evidence type="ECO:0000256" key="4">
    <source>
        <dbReference type="ARBA" id="ARBA00022989"/>
    </source>
</evidence>
<evidence type="ECO:0000259" key="7">
    <source>
        <dbReference type="PROSITE" id="PS50850"/>
    </source>
</evidence>
<dbReference type="GO" id="GO:0022857">
    <property type="term" value="F:transmembrane transporter activity"/>
    <property type="evidence" value="ECO:0007669"/>
    <property type="project" value="InterPro"/>
</dbReference>
<dbReference type="EMBL" id="CAVLEF010000005">
    <property type="protein sequence ID" value="CAK1543777.1"/>
    <property type="molecule type" value="Genomic_DNA"/>
</dbReference>
<evidence type="ECO:0000313" key="9">
    <source>
        <dbReference type="Proteomes" id="UP001497472"/>
    </source>
</evidence>
<feature type="transmembrane region" description="Helical" evidence="6">
    <location>
        <begin position="91"/>
        <end position="108"/>
    </location>
</feature>
<keyword evidence="3 6" id="KW-0812">Transmembrane</keyword>
<feature type="transmembrane region" description="Helical" evidence="6">
    <location>
        <begin position="192"/>
        <end position="212"/>
    </location>
</feature>
<name>A0AAV1J579_9NEOP</name>
<feature type="transmembrane region" description="Helical" evidence="6">
    <location>
        <begin position="438"/>
        <end position="460"/>
    </location>
</feature>
<dbReference type="InterPro" id="IPR020846">
    <property type="entry name" value="MFS_dom"/>
</dbReference>
<evidence type="ECO:0000256" key="6">
    <source>
        <dbReference type="SAM" id="Phobius"/>
    </source>
</evidence>
<gene>
    <name evidence="8" type="ORF">LNINA_LOCUS3572</name>
</gene>
<dbReference type="InterPro" id="IPR011701">
    <property type="entry name" value="MFS"/>
</dbReference>
<feature type="transmembrane region" description="Helical" evidence="6">
    <location>
        <begin position="58"/>
        <end position="79"/>
    </location>
</feature>
<evidence type="ECO:0000256" key="1">
    <source>
        <dbReference type="ARBA" id="ARBA00004141"/>
    </source>
</evidence>
<reference evidence="8 9" key="1">
    <citation type="submission" date="2023-11" db="EMBL/GenBank/DDBJ databases">
        <authorList>
            <person name="Okamura Y."/>
        </authorList>
    </citation>
    <scope>NUCLEOTIDE SEQUENCE [LARGE SCALE GENOMIC DNA]</scope>
</reference>
<sequence length="497" mass="54391">MAKLNTVAFEEALSMTGLGKFNFLMFILALLVVTGMTFEVFSVSYLVPASACELDTTVFQQGLIAGIPLLGIIATSHIWGYLADTQGRRKALLWSMVLGYCAGFLATFSPNWIVFAVLKFASSAGLAGCYPLVITLLGESTPQDKRSVIIAFLNTQLFLSSGLMALLSIPVLHMTFAYYIPFLGIHFQAWRLLNLIFCLPCAISGISIYFSYESPKYLLKEGKHDEALEVLKAIYVINTGKSQEEYEVHALSLNEASAESTSTGLWSSFASQTIPMFKPPLLKSTLLLSTLFVIAYVGMQPFVIWMPFIADAFMRSLENGDTGISFCEMLRLAQNQTDTETSDCSLNVVAMTSVFAISLFLGIANALFGSSVNTFGKKKLLIGFMLMSGTCAIFLNFIHNYIASGIMFILYVVSAINFSFLSIYTVDIYPTYVKAMAVCLTLMVGRGSSALGINVLKSLLTYNCELAFYLFGGLTLIGGIISFLLPSDNKKPKTVDE</sequence>
<feature type="transmembrane region" description="Helical" evidence="6">
    <location>
        <begin position="466"/>
        <end position="485"/>
    </location>
</feature>
<dbReference type="PANTHER" id="PTHR23511:SF35">
    <property type="entry name" value="MAJOR FACILITATOR SUPERFAMILY (MFS) PROFILE DOMAIN-CONTAINING PROTEIN"/>
    <property type="match status" value="1"/>
</dbReference>